<dbReference type="AlphaFoldDB" id="A0A5B7KA31"/>
<feature type="region of interest" description="Disordered" evidence="1">
    <location>
        <begin position="1"/>
        <end position="31"/>
    </location>
</feature>
<dbReference type="EMBL" id="VSRR010136400">
    <property type="protein sequence ID" value="MPD03504.1"/>
    <property type="molecule type" value="Genomic_DNA"/>
</dbReference>
<sequence>MVKATTAASQRGKVVRKCTVRGPASSPGRIWRGDRQARLPLLAPQPHPPAAPPSVLCAAVCCAV</sequence>
<evidence type="ECO:0000256" key="1">
    <source>
        <dbReference type="SAM" id="MobiDB-lite"/>
    </source>
</evidence>
<dbReference type="Proteomes" id="UP000324222">
    <property type="component" value="Unassembled WGS sequence"/>
</dbReference>
<accession>A0A5B7KA31</accession>
<gene>
    <name evidence="2" type="ORF">E2C01_099145</name>
</gene>
<protein>
    <submittedName>
        <fullName evidence="2">Uncharacterized protein</fullName>
    </submittedName>
</protein>
<comment type="caution">
    <text evidence="2">The sequence shown here is derived from an EMBL/GenBank/DDBJ whole genome shotgun (WGS) entry which is preliminary data.</text>
</comment>
<keyword evidence="3" id="KW-1185">Reference proteome</keyword>
<organism evidence="2 3">
    <name type="scientific">Portunus trituberculatus</name>
    <name type="common">Swimming crab</name>
    <name type="synonym">Neptunus trituberculatus</name>
    <dbReference type="NCBI Taxonomy" id="210409"/>
    <lineage>
        <taxon>Eukaryota</taxon>
        <taxon>Metazoa</taxon>
        <taxon>Ecdysozoa</taxon>
        <taxon>Arthropoda</taxon>
        <taxon>Crustacea</taxon>
        <taxon>Multicrustacea</taxon>
        <taxon>Malacostraca</taxon>
        <taxon>Eumalacostraca</taxon>
        <taxon>Eucarida</taxon>
        <taxon>Decapoda</taxon>
        <taxon>Pleocyemata</taxon>
        <taxon>Brachyura</taxon>
        <taxon>Eubrachyura</taxon>
        <taxon>Portunoidea</taxon>
        <taxon>Portunidae</taxon>
        <taxon>Portuninae</taxon>
        <taxon>Portunus</taxon>
    </lineage>
</organism>
<evidence type="ECO:0000313" key="3">
    <source>
        <dbReference type="Proteomes" id="UP000324222"/>
    </source>
</evidence>
<name>A0A5B7KA31_PORTR</name>
<proteinExistence type="predicted"/>
<evidence type="ECO:0000313" key="2">
    <source>
        <dbReference type="EMBL" id="MPD03504.1"/>
    </source>
</evidence>
<reference evidence="2 3" key="1">
    <citation type="submission" date="2019-05" db="EMBL/GenBank/DDBJ databases">
        <title>Another draft genome of Portunus trituberculatus and its Hox gene families provides insights of decapod evolution.</title>
        <authorList>
            <person name="Jeong J.-H."/>
            <person name="Song I."/>
            <person name="Kim S."/>
            <person name="Choi T."/>
            <person name="Kim D."/>
            <person name="Ryu S."/>
            <person name="Kim W."/>
        </authorList>
    </citation>
    <scope>NUCLEOTIDE SEQUENCE [LARGE SCALE GENOMIC DNA]</scope>
    <source>
        <tissue evidence="2">Muscle</tissue>
    </source>
</reference>